<evidence type="ECO:0000259" key="8">
    <source>
        <dbReference type="PROSITE" id="PS50850"/>
    </source>
</evidence>
<dbReference type="STRING" id="156976.AK829_03920"/>
<keyword evidence="5 7" id="KW-1133">Transmembrane helix</keyword>
<dbReference type="PATRIC" id="fig|156976.3.peg.773"/>
<evidence type="ECO:0000256" key="6">
    <source>
        <dbReference type="ARBA" id="ARBA00023136"/>
    </source>
</evidence>
<dbReference type="PANTHER" id="PTHR23517">
    <property type="entry name" value="RESISTANCE PROTEIN MDTM, PUTATIVE-RELATED-RELATED"/>
    <property type="match status" value="1"/>
</dbReference>
<evidence type="ECO:0000256" key="3">
    <source>
        <dbReference type="ARBA" id="ARBA00022475"/>
    </source>
</evidence>
<dbReference type="PROSITE" id="PS50850">
    <property type="entry name" value="MFS"/>
    <property type="match status" value="1"/>
</dbReference>
<proteinExistence type="predicted"/>
<evidence type="ECO:0000313" key="9">
    <source>
        <dbReference type="EMBL" id="AKV58459.1"/>
    </source>
</evidence>
<accession>A0A0K1RAM1</accession>
<feature type="transmembrane region" description="Helical" evidence="7">
    <location>
        <begin position="254"/>
        <end position="272"/>
    </location>
</feature>
<feature type="transmembrane region" description="Helical" evidence="7">
    <location>
        <begin position="190"/>
        <end position="207"/>
    </location>
</feature>
<feature type="domain" description="Major facilitator superfamily (MFS) profile" evidence="8">
    <location>
        <begin position="1"/>
        <end position="363"/>
    </location>
</feature>
<dbReference type="Gene3D" id="1.20.1250.20">
    <property type="entry name" value="MFS general substrate transporter like domains"/>
    <property type="match status" value="1"/>
</dbReference>
<feature type="transmembrane region" description="Helical" evidence="7">
    <location>
        <begin position="340"/>
        <end position="362"/>
    </location>
</feature>
<dbReference type="InterPro" id="IPR011701">
    <property type="entry name" value="MFS"/>
</dbReference>
<feature type="transmembrane region" description="Helical" evidence="7">
    <location>
        <begin position="227"/>
        <end position="247"/>
    </location>
</feature>
<dbReference type="GO" id="GO:0005886">
    <property type="term" value="C:plasma membrane"/>
    <property type="evidence" value="ECO:0007669"/>
    <property type="project" value="UniProtKB-SubCell"/>
</dbReference>
<comment type="subcellular location">
    <subcellularLocation>
        <location evidence="1">Cell membrane</location>
        <topology evidence="1">Multi-pass membrane protein</topology>
    </subcellularLocation>
</comment>
<dbReference type="EMBL" id="CP012342">
    <property type="protein sequence ID" value="AKV58459.1"/>
    <property type="molecule type" value="Genomic_DNA"/>
</dbReference>
<keyword evidence="2" id="KW-0813">Transport</keyword>
<sequence length="363" mass="37557">MFQVVLGSTLPSGLYAIYEREWDLSRVQTTLVFASYVAGVLFSLIFLGSIADRFGRKPAILLSVTLGGLSSIAFLVATGLPWLVIARLLSGLSVGLCTGAFTSALGDYYGRSHGSALSAVVTSAALAFGPLASALLAVTLPMPLRVPFIVHLMLLAIVLIGCLRIPAVSAPRGHAALSSGGVAGLFPTKSALLVFLCSASVIGWAYGTNGMWQSVVPLSLSVVDSQLQIASITALMLGVSAVAQWVTLKQQPKAILPFGLVILAFGLAAAAYGVKTQLVWLLIAATVLVGVGQGIAFRSSLGLAASSASPHKQATVISLYYIFGYLMTAGLPLLTNISGVIPVLSLLMVVTVASLVATRLVVK</sequence>
<dbReference type="Proteomes" id="UP000060016">
    <property type="component" value="Chromosome"/>
</dbReference>
<name>A0A0K1RAM1_9CORY</name>
<evidence type="ECO:0000256" key="4">
    <source>
        <dbReference type="ARBA" id="ARBA00022692"/>
    </source>
</evidence>
<feature type="transmembrane region" description="Helical" evidence="7">
    <location>
        <begin position="27"/>
        <end position="47"/>
    </location>
</feature>
<dbReference type="Pfam" id="PF07690">
    <property type="entry name" value="MFS_1"/>
    <property type="match status" value="1"/>
</dbReference>
<keyword evidence="10" id="KW-1185">Reference proteome</keyword>
<protein>
    <recommendedName>
        <fullName evidence="8">Major facilitator superfamily (MFS) profile domain-containing protein</fullName>
    </recommendedName>
</protein>
<keyword evidence="3" id="KW-1003">Cell membrane</keyword>
<dbReference type="GO" id="GO:0022857">
    <property type="term" value="F:transmembrane transporter activity"/>
    <property type="evidence" value="ECO:0007669"/>
    <property type="project" value="InterPro"/>
</dbReference>
<feature type="transmembrane region" description="Helical" evidence="7">
    <location>
        <begin position="117"/>
        <end position="142"/>
    </location>
</feature>
<feature type="transmembrane region" description="Helical" evidence="7">
    <location>
        <begin position="278"/>
        <end position="297"/>
    </location>
</feature>
<dbReference type="AlphaFoldDB" id="A0A0K1RAM1"/>
<feature type="transmembrane region" description="Helical" evidence="7">
    <location>
        <begin position="148"/>
        <end position="169"/>
    </location>
</feature>
<dbReference type="InterPro" id="IPR036259">
    <property type="entry name" value="MFS_trans_sf"/>
</dbReference>
<evidence type="ECO:0000256" key="2">
    <source>
        <dbReference type="ARBA" id="ARBA00022448"/>
    </source>
</evidence>
<dbReference type="SUPFAM" id="SSF103473">
    <property type="entry name" value="MFS general substrate transporter"/>
    <property type="match status" value="1"/>
</dbReference>
<reference evidence="9 10" key="1">
    <citation type="submission" date="2015-08" db="EMBL/GenBank/DDBJ databases">
        <authorList>
            <person name="Babu N.S."/>
            <person name="Beckwith C.J."/>
            <person name="Beseler K.G."/>
            <person name="Brison A."/>
            <person name="Carone J.V."/>
            <person name="Caskin T.P."/>
            <person name="Diamond M."/>
            <person name="Durham M.E."/>
            <person name="Foxe J.M."/>
            <person name="Go M."/>
            <person name="Henderson B.A."/>
            <person name="Jones I.B."/>
            <person name="McGettigan J.A."/>
            <person name="Micheletti S.J."/>
            <person name="Nasrallah M.E."/>
            <person name="Ortiz D."/>
            <person name="Piller C.R."/>
            <person name="Privatt S.R."/>
            <person name="Schneider S.L."/>
            <person name="Sharp S."/>
            <person name="Smith T.C."/>
            <person name="Stanton J.D."/>
            <person name="Ullery H.E."/>
            <person name="Wilson R.J."/>
            <person name="Serrano M.G."/>
            <person name="Buck G."/>
            <person name="Lee V."/>
            <person name="Wang Y."/>
            <person name="Carvalho R."/>
            <person name="Voegtly L."/>
            <person name="Shi R."/>
            <person name="Duckworth R."/>
            <person name="Johnson A."/>
            <person name="Loviza R."/>
            <person name="Walstead R."/>
            <person name="Shah Z."/>
            <person name="Kiflezghi M."/>
            <person name="Wade K."/>
            <person name="Ball S.L."/>
            <person name="Bradley K.W."/>
            <person name="Asai D.J."/>
            <person name="Bowman C.A."/>
            <person name="Russell D.A."/>
            <person name="Pope W.H."/>
            <person name="Jacobs-Sera D."/>
            <person name="Hendrix R.W."/>
            <person name="Hatfull G.F."/>
        </authorList>
    </citation>
    <scope>NUCLEOTIDE SEQUENCE [LARGE SCALE GENOMIC DNA]</scope>
    <source>
        <strain evidence="9 10">PUDD_83A45</strain>
    </source>
</reference>
<dbReference type="PANTHER" id="PTHR23517:SF13">
    <property type="entry name" value="MAJOR FACILITATOR SUPERFAMILY MFS_1"/>
    <property type="match status" value="1"/>
</dbReference>
<evidence type="ECO:0000256" key="7">
    <source>
        <dbReference type="SAM" id="Phobius"/>
    </source>
</evidence>
<evidence type="ECO:0000256" key="1">
    <source>
        <dbReference type="ARBA" id="ARBA00004651"/>
    </source>
</evidence>
<feature type="transmembrane region" description="Helical" evidence="7">
    <location>
        <begin position="84"/>
        <end position="105"/>
    </location>
</feature>
<gene>
    <name evidence="9" type="ORF">AK829_03920</name>
</gene>
<dbReference type="KEGG" id="crie:AK829_03920"/>
<dbReference type="InterPro" id="IPR050171">
    <property type="entry name" value="MFS_Transporters"/>
</dbReference>
<keyword evidence="4 7" id="KW-0812">Transmembrane</keyword>
<evidence type="ECO:0000256" key="5">
    <source>
        <dbReference type="ARBA" id="ARBA00022989"/>
    </source>
</evidence>
<feature type="transmembrane region" description="Helical" evidence="7">
    <location>
        <begin position="317"/>
        <end position="334"/>
    </location>
</feature>
<dbReference type="InterPro" id="IPR020846">
    <property type="entry name" value="MFS_dom"/>
</dbReference>
<evidence type="ECO:0000313" key="10">
    <source>
        <dbReference type="Proteomes" id="UP000060016"/>
    </source>
</evidence>
<keyword evidence="6 7" id="KW-0472">Membrane</keyword>
<feature type="transmembrane region" description="Helical" evidence="7">
    <location>
        <begin position="59"/>
        <end position="78"/>
    </location>
</feature>
<organism evidence="9 10">
    <name type="scientific">Corynebacterium riegelii</name>
    <dbReference type="NCBI Taxonomy" id="156976"/>
    <lineage>
        <taxon>Bacteria</taxon>
        <taxon>Bacillati</taxon>
        <taxon>Actinomycetota</taxon>
        <taxon>Actinomycetes</taxon>
        <taxon>Mycobacteriales</taxon>
        <taxon>Corynebacteriaceae</taxon>
        <taxon>Corynebacterium</taxon>
    </lineage>
</organism>